<dbReference type="SUPFAM" id="SSF48452">
    <property type="entry name" value="TPR-like"/>
    <property type="match status" value="1"/>
</dbReference>
<proteinExistence type="predicted"/>
<organism evidence="1 2">
    <name type="scientific">Romanomermis culicivorax</name>
    <name type="common">Nematode worm</name>
    <dbReference type="NCBI Taxonomy" id="13658"/>
    <lineage>
        <taxon>Eukaryota</taxon>
        <taxon>Metazoa</taxon>
        <taxon>Ecdysozoa</taxon>
        <taxon>Nematoda</taxon>
        <taxon>Enoplea</taxon>
        <taxon>Dorylaimia</taxon>
        <taxon>Mermithida</taxon>
        <taxon>Mermithoidea</taxon>
        <taxon>Mermithidae</taxon>
        <taxon>Romanomermis</taxon>
    </lineage>
</organism>
<keyword evidence="1" id="KW-1185">Reference proteome</keyword>
<dbReference type="Gene3D" id="1.25.40.10">
    <property type="entry name" value="Tetratricopeptide repeat domain"/>
    <property type="match status" value="1"/>
</dbReference>
<reference evidence="2" key="1">
    <citation type="submission" date="2022-11" db="UniProtKB">
        <authorList>
            <consortium name="WormBaseParasite"/>
        </authorList>
    </citation>
    <scope>IDENTIFICATION</scope>
</reference>
<dbReference type="AlphaFoldDB" id="A0A915I9J6"/>
<accession>A0A915I9J6</accession>
<dbReference type="Proteomes" id="UP000887565">
    <property type="component" value="Unplaced"/>
</dbReference>
<dbReference type="WBParaSite" id="nRc.2.0.1.t10850-RA">
    <property type="protein sequence ID" value="nRc.2.0.1.t10850-RA"/>
    <property type="gene ID" value="nRc.2.0.1.g10850"/>
</dbReference>
<name>A0A915I9J6_ROMCU</name>
<protein>
    <submittedName>
        <fullName evidence="2">Uncharacterized protein</fullName>
    </submittedName>
</protein>
<evidence type="ECO:0000313" key="2">
    <source>
        <dbReference type="WBParaSite" id="nRc.2.0.1.t10850-RA"/>
    </source>
</evidence>
<evidence type="ECO:0000313" key="1">
    <source>
        <dbReference type="Proteomes" id="UP000887565"/>
    </source>
</evidence>
<sequence length="253" mass="29373">MNSDQQPQFKGMKESTMTRSHHLYFNIEENDDFEQFSARLLDGDLSKKHKLLKYLASKCFLGMKMYDEVIKLASSALNCDPDLINYSTVATTSGSYDKIRPEINHEECELYDNLSKEWKTDAGLYLQLGIAYESVDNRVQARLAYEKCLKKDVYRFEALKRLNDRHLLTETQKTSLLNDLPFKEQCSDEEGQLLRIIYSAMIKQEPLSTVKPQTADQNESNDLIEIRNVLSHNPSLLVAEAQLKYEKSDYRYL</sequence>
<dbReference type="InterPro" id="IPR011990">
    <property type="entry name" value="TPR-like_helical_dom_sf"/>
</dbReference>